<dbReference type="KEGG" id="vg:27429683"/>
<sequence>MENSLFSINENYNADSTDTLAQTPASTYQQPTNNEAVLNALLAVSAGRVIMMDASEGKKDSLAQLAPQSRGLRKLINLLNTGVDQVQINGIDNAIEILDTMDDIAMNKFTIPAPLNV</sequence>
<name>A0A162GVT3_9BBAC</name>
<protein>
    <submittedName>
        <fullName evidence="1">P12</fullName>
    </submittedName>
</protein>
<dbReference type="InterPro" id="IPR009477">
    <property type="entry name" value="Baculo_Ac102"/>
</dbReference>
<reference evidence="1 2" key="1">
    <citation type="submission" date="2015-03" db="EMBL/GenBank/DDBJ databases">
        <title>The complete genome sequence of Mocis sp. granulovirus.</title>
        <authorList>
            <person name="Ardisson-Araujo D.M.P."/>
            <person name="Melo F.L."/>
            <person name="Sosa-Gomez D.R."/>
            <person name="Ribeiro B.M."/>
        </authorList>
    </citation>
    <scope>NUCLEOTIDE SEQUENCE [LARGE SCALE GENOMIC DNA]</scope>
    <source>
        <strain evidence="1">Southern Brazil</strain>
    </source>
</reference>
<dbReference type="OrthoDB" id="22759at10239"/>
<evidence type="ECO:0000313" key="2">
    <source>
        <dbReference type="Proteomes" id="UP000202962"/>
    </source>
</evidence>
<proteinExistence type="predicted"/>
<evidence type="ECO:0000313" key="1">
    <source>
        <dbReference type="EMBL" id="AKR17439.1"/>
    </source>
</evidence>
<dbReference type="EMBL" id="KR011718">
    <property type="protein sequence ID" value="AKR17439.1"/>
    <property type="molecule type" value="Genomic_DNA"/>
</dbReference>
<dbReference type="Proteomes" id="UP000202962">
    <property type="component" value="Segment"/>
</dbReference>
<accession>A0A162GVT3</accession>
<dbReference type="Pfam" id="PF06497">
    <property type="entry name" value="Baculo_Ac102"/>
    <property type="match status" value="1"/>
</dbReference>
<organism evidence="1 2">
    <name type="scientific">Mocis latipes granulovirus</name>
    <dbReference type="NCBI Taxonomy" id="2072024"/>
    <lineage>
        <taxon>Viruses</taxon>
        <taxon>Viruses incertae sedis</taxon>
        <taxon>Naldaviricetes</taxon>
        <taxon>Lefavirales</taxon>
        <taxon>Baculoviridae</taxon>
        <taxon>Betabaculovirus</taxon>
        <taxon>Betabaculovirus molatipedis</taxon>
    </lineage>
</organism>
<keyword evidence="2" id="KW-1185">Reference proteome</keyword>